<evidence type="ECO:0000313" key="3">
    <source>
        <dbReference type="Proteomes" id="UP000186373"/>
    </source>
</evidence>
<name>A0A1N7I7V8_9FLAO</name>
<dbReference type="EMBL" id="FTNY01000002">
    <property type="protein sequence ID" value="SIS33164.1"/>
    <property type="molecule type" value="Genomic_DNA"/>
</dbReference>
<dbReference type="Proteomes" id="UP000186373">
    <property type="component" value="Unassembled WGS sequence"/>
</dbReference>
<dbReference type="OrthoDB" id="1262959at2"/>
<feature type="region of interest" description="Disordered" evidence="1">
    <location>
        <begin position="108"/>
        <end position="131"/>
    </location>
</feature>
<dbReference type="RefSeq" id="WP_076506276.1">
    <property type="nucleotide sequence ID" value="NZ_FTNY01000002.1"/>
</dbReference>
<proteinExistence type="predicted"/>
<keyword evidence="3" id="KW-1185">Reference proteome</keyword>
<gene>
    <name evidence="2" type="ORF">SAMN05421639_102534</name>
</gene>
<sequence>MPLITTAAIAALYPFLIELAKKSAEKVVDTSSEKLTEGSIDWLKSLFFINNEPKNALKELIDAPEDKERQNVIKAIIENSIEDNPENDKFLKEILNRVPKTETSIHKSKNVNTGNVNTQGGNFRIGDDYGV</sequence>
<protein>
    <submittedName>
        <fullName evidence="2">Uncharacterized protein</fullName>
    </submittedName>
</protein>
<dbReference type="AlphaFoldDB" id="A0A1N7I7V8"/>
<reference evidence="3" key="1">
    <citation type="submission" date="2017-01" db="EMBL/GenBank/DDBJ databases">
        <authorList>
            <person name="Varghese N."/>
            <person name="Submissions S."/>
        </authorList>
    </citation>
    <scope>NUCLEOTIDE SEQUENCE [LARGE SCALE GENOMIC DNA]</scope>
    <source>
        <strain evidence="3">DSM 17126</strain>
    </source>
</reference>
<evidence type="ECO:0000313" key="2">
    <source>
        <dbReference type="EMBL" id="SIS33164.1"/>
    </source>
</evidence>
<feature type="compositionally biased region" description="Low complexity" evidence="1">
    <location>
        <begin position="110"/>
        <end position="122"/>
    </location>
</feature>
<organism evidence="2 3">
    <name type="scientific">Chryseobacterium shigense</name>
    <dbReference type="NCBI Taxonomy" id="297244"/>
    <lineage>
        <taxon>Bacteria</taxon>
        <taxon>Pseudomonadati</taxon>
        <taxon>Bacteroidota</taxon>
        <taxon>Flavobacteriia</taxon>
        <taxon>Flavobacteriales</taxon>
        <taxon>Weeksellaceae</taxon>
        <taxon>Chryseobacterium group</taxon>
        <taxon>Chryseobacterium</taxon>
    </lineage>
</organism>
<accession>A0A1N7I7V8</accession>
<evidence type="ECO:0000256" key="1">
    <source>
        <dbReference type="SAM" id="MobiDB-lite"/>
    </source>
</evidence>